<evidence type="ECO:0000313" key="3">
    <source>
        <dbReference type="EMBL" id="CAD9503945.1"/>
    </source>
</evidence>
<proteinExistence type="predicted"/>
<dbReference type="Pfam" id="PF00650">
    <property type="entry name" value="CRAL_TRIO"/>
    <property type="match status" value="1"/>
</dbReference>
<dbReference type="SUPFAM" id="SSF52087">
    <property type="entry name" value="CRAL/TRIO domain"/>
    <property type="match status" value="1"/>
</dbReference>
<feature type="domain" description="CRAL-TRIO" evidence="2">
    <location>
        <begin position="120"/>
        <end position="274"/>
    </location>
</feature>
<evidence type="ECO:0000256" key="1">
    <source>
        <dbReference type="SAM" id="MobiDB-lite"/>
    </source>
</evidence>
<organism evidence="3">
    <name type="scientific">Helicotheca tamesis</name>
    <dbReference type="NCBI Taxonomy" id="374047"/>
    <lineage>
        <taxon>Eukaryota</taxon>
        <taxon>Sar</taxon>
        <taxon>Stramenopiles</taxon>
        <taxon>Ochrophyta</taxon>
        <taxon>Bacillariophyta</taxon>
        <taxon>Mediophyceae</taxon>
        <taxon>Lithodesmiophycidae</taxon>
        <taxon>Lithodesmiales</taxon>
        <taxon>Lithodesmiaceae</taxon>
        <taxon>Helicotheca</taxon>
    </lineage>
</organism>
<dbReference type="PANTHER" id="PTHR10174">
    <property type="entry name" value="ALPHA-TOCOPHEROL TRANSFER PROTEIN-RELATED"/>
    <property type="match status" value="1"/>
</dbReference>
<accession>A0A7S2MV84</accession>
<dbReference type="GO" id="GO:1902936">
    <property type="term" value="F:phosphatidylinositol bisphosphate binding"/>
    <property type="evidence" value="ECO:0007669"/>
    <property type="project" value="TreeGrafter"/>
</dbReference>
<dbReference type="InterPro" id="IPR001251">
    <property type="entry name" value="CRAL-TRIO_dom"/>
</dbReference>
<protein>
    <recommendedName>
        <fullName evidence="2">CRAL-TRIO domain-containing protein</fullName>
    </recommendedName>
</protein>
<sequence length="300" mass="34401">MTVSATTAPTASHPEGAIKEQAPKPANLEEIKEILGDGPYRFAPVGERSFSVQLASLTTEERACYDELKTRWEKKDRGHVFPDDMYLRFARCSPGSKKFNSKAAWKVMKNFDPRYLELTAASLEKQLLTKTLFIPPGLKSSEGHSVFYMRPSRYFPKETTTQEIIDNLVYAMQVMVEGEKSCTEGIGFLANMAEWDFSNFSVNYCYQFMMMLQGRVPVRVRLFLIVNPPSWFGKIWKIMRPMLSDDFAKKVHMIKSDELATHMADDFKTYLPDDMEEGKAPTQAMVSDFIAYRKHVEMSK</sequence>
<reference evidence="3" key="1">
    <citation type="submission" date="2021-01" db="EMBL/GenBank/DDBJ databases">
        <authorList>
            <person name="Corre E."/>
            <person name="Pelletier E."/>
            <person name="Niang G."/>
            <person name="Scheremetjew M."/>
            <person name="Finn R."/>
            <person name="Kale V."/>
            <person name="Holt S."/>
            <person name="Cochrane G."/>
            <person name="Meng A."/>
            <person name="Brown T."/>
            <person name="Cohen L."/>
        </authorList>
    </citation>
    <scope>NUCLEOTIDE SEQUENCE</scope>
    <source>
        <strain evidence="3">CCMP826</strain>
    </source>
</reference>
<feature type="region of interest" description="Disordered" evidence="1">
    <location>
        <begin position="1"/>
        <end position="25"/>
    </location>
</feature>
<feature type="compositionally biased region" description="Basic and acidic residues" evidence="1">
    <location>
        <begin position="16"/>
        <end position="25"/>
    </location>
</feature>
<dbReference type="PANTHER" id="PTHR10174:SF208">
    <property type="entry name" value="CRAL-TRIO DOMAIN-CONTAINING PROTEIN DDB_G0278031"/>
    <property type="match status" value="1"/>
</dbReference>
<dbReference type="InterPro" id="IPR036865">
    <property type="entry name" value="CRAL-TRIO_dom_sf"/>
</dbReference>
<dbReference type="Gene3D" id="3.40.525.10">
    <property type="entry name" value="CRAL-TRIO lipid binding domain"/>
    <property type="match status" value="1"/>
</dbReference>
<feature type="compositionally biased region" description="Polar residues" evidence="1">
    <location>
        <begin position="1"/>
        <end position="10"/>
    </location>
</feature>
<name>A0A7S2MV84_9STRA</name>
<dbReference type="AlphaFoldDB" id="A0A7S2MV84"/>
<gene>
    <name evidence="3" type="ORF">HTAM1171_LOCUS8418</name>
</gene>
<dbReference type="EMBL" id="HBGV01013778">
    <property type="protein sequence ID" value="CAD9503945.1"/>
    <property type="molecule type" value="Transcribed_RNA"/>
</dbReference>
<dbReference type="CDD" id="cd00170">
    <property type="entry name" value="SEC14"/>
    <property type="match status" value="1"/>
</dbReference>
<dbReference type="PROSITE" id="PS50191">
    <property type="entry name" value="CRAL_TRIO"/>
    <property type="match status" value="1"/>
</dbReference>
<dbReference type="SMART" id="SM00516">
    <property type="entry name" value="SEC14"/>
    <property type="match status" value="1"/>
</dbReference>
<dbReference type="GO" id="GO:0016020">
    <property type="term" value="C:membrane"/>
    <property type="evidence" value="ECO:0007669"/>
    <property type="project" value="TreeGrafter"/>
</dbReference>
<evidence type="ECO:0000259" key="2">
    <source>
        <dbReference type="PROSITE" id="PS50191"/>
    </source>
</evidence>